<dbReference type="AlphaFoldDB" id="G4N1G0"/>
<dbReference type="STRING" id="242507.G4N1G0"/>
<dbReference type="GeneID" id="2683746"/>
<dbReference type="OMA" id="AIWLPRI"/>
<reference evidence="2 3" key="1">
    <citation type="journal article" date="2005" name="Nature">
        <title>The genome sequence of the rice blast fungus Magnaporthe grisea.</title>
        <authorList>
            <person name="Dean R.A."/>
            <person name="Talbot N.J."/>
            <person name="Ebbole D.J."/>
            <person name="Farman M.L."/>
            <person name="Mitchell T.K."/>
            <person name="Orbach M.J."/>
            <person name="Thon M."/>
            <person name="Kulkarni R."/>
            <person name="Xu J.R."/>
            <person name="Pan H."/>
            <person name="Read N.D."/>
            <person name="Lee Y.H."/>
            <person name="Carbone I."/>
            <person name="Brown D."/>
            <person name="Oh Y.Y."/>
            <person name="Donofrio N."/>
            <person name="Jeong J.S."/>
            <person name="Soanes D.M."/>
            <person name="Djonovic S."/>
            <person name="Kolomiets E."/>
            <person name="Rehmeyer C."/>
            <person name="Li W."/>
            <person name="Harding M."/>
            <person name="Kim S."/>
            <person name="Lebrun M.H."/>
            <person name="Bohnert H."/>
            <person name="Coughlan S."/>
            <person name="Butler J."/>
            <person name="Calvo S."/>
            <person name="Ma L.J."/>
            <person name="Nicol R."/>
            <person name="Purcell S."/>
            <person name="Nusbaum C."/>
            <person name="Galagan J.E."/>
            <person name="Birren B.W."/>
        </authorList>
    </citation>
    <scope>NUCLEOTIDE SEQUENCE [LARGE SCALE GENOMIC DNA]</scope>
    <source>
        <strain evidence="3">70-15 / ATCC MYA-4617 / FGSC 8958</strain>
    </source>
</reference>
<dbReference type="Proteomes" id="UP000009058">
    <property type="component" value="Chromosome 3"/>
</dbReference>
<protein>
    <submittedName>
        <fullName evidence="2">Uncharacterized protein</fullName>
    </submittedName>
</protein>
<dbReference type="eggNOG" id="ENOG502SHRA">
    <property type="taxonomic scope" value="Eukaryota"/>
</dbReference>
<dbReference type="KEGG" id="mgr:MGG_07818"/>
<dbReference type="PANTHER" id="PTHR10039:SF5">
    <property type="entry name" value="NACHT DOMAIN-CONTAINING PROTEIN"/>
    <property type="match status" value="1"/>
</dbReference>
<dbReference type="HOGENOM" id="CLU_007480_0_0_1"/>
<sequence length="1038" mass="116839">MSGLEPIAALGLACNILQVVGIGRETVRLARKVYQDGELDPALGENAELLRKISDAIRTTATATAARDKQLLNLADKCHGAARNLDEEVKFLHGVPGGKAKLMVALRVAAKTTWRKRRLDNLDRKLKETEAHLQTGLLARIFERIEKTGIDLSTLDAGLRSFVEEYRKGYTDIAKLVSTESTRTRKHVSVEVKQTEVAIRSHITQHAIASERSLRTQIGAILVGATRRNNDIQLQARREKLLRSLKFERINERRNNVKTSHIGTCNWVLKDGSDKSGSRTNSSTPDSDSSSKMEGGADPDTAYEGDSATGPSFEWDSFSDWLRSNETLLSQNTPSLDHFLGTGSDMASKDSNTDWLVEELQATLHSVICTYPQPIAIILDGLDEVLPSDDYHIDFSEWFWIRHNGKKYSRDNMPNRAEIKEWLVAQLTKKAEGVFLWFCLTTTTVTKAIASGETIEDLEHRLDRLPGDLSELYAEMWARNNADNTDHLKSRAAVYFRMALAAINLQGHDFLNAIWLTPFTMAIATRPELASLCFDTSKSKEGLAARLFEACVVIKRDVETRCFGLLECRQFGERTSELILPWQGGEFEKLAPYVSPETGQFLFVYRTARDFLVDTETGRALLGFTYGDLYTKPDLGLLTGHLASCTLFKIQSPPRFASNSMCNVFFNMRSILETALEEEEKTRLKRDFQGVLHLCERLFGHGYLFDHTRGVEAHGPDNTRIHLFYKTVLRQHEFFKYSVFYATGTLWSLKPLSESLFAMARTRDLDNKMKAEFLYCALYHRLEEYEQLGPVESLLEWGCSPTLKKRYRQSRVVTNGEVLETPLKFFLESKCWTLTGMRDADPVELHTSADILKRFLGFGADLEEEIHIAFQFSEGLIKAASWRDWPRYKFLIIGYPALVVIGTLIRQWGFESHADFVSLCGGQDLSKGMVGQGRLIAILNPPLNRPGPYSDLNYFDAYPLEPNTNPDQDLLQLVRLAELGLVEANGSPVPTGPDMQACLDRGLERKPSAVVPGLYEGSEAEISRTCCDGRIWVVANCV</sequence>
<dbReference type="PANTHER" id="PTHR10039">
    <property type="entry name" value="AMELOGENIN"/>
    <property type="match status" value="1"/>
</dbReference>
<accession>G4N1G0</accession>
<name>G4N1G0_PYRO7</name>
<evidence type="ECO:0000313" key="3">
    <source>
        <dbReference type="Proteomes" id="UP000009058"/>
    </source>
</evidence>
<organism evidence="2 3">
    <name type="scientific">Pyricularia oryzae (strain 70-15 / ATCC MYA-4617 / FGSC 8958)</name>
    <name type="common">Rice blast fungus</name>
    <name type="synonym">Magnaporthe oryzae</name>
    <dbReference type="NCBI Taxonomy" id="242507"/>
    <lineage>
        <taxon>Eukaryota</taxon>
        <taxon>Fungi</taxon>
        <taxon>Dikarya</taxon>
        <taxon>Ascomycota</taxon>
        <taxon>Pezizomycotina</taxon>
        <taxon>Sordariomycetes</taxon>
        <taxon>Sordariomycetidae</taxon>
        <taxon>Magnaporthales</taxon>
        <taxon>Pyriculariaceae</taxon>
        <taxon>Pyricularia</taxon>
    </lineage>
</organism>
<gene>
    <name evidence="2" type="ORF">MGG_07818</name>
</gene>
<dbReference type="InParanoid" id="G4N1G0"/>
<dbReference type="OrthoDB" id="5086500at2759"/>
<dbReference type="VEuPathDB" id="FungiDB:MGG_07818"/>
<proteinExistence type="predicted"/>
<evidence type="ECO:0000256" key="1">
    <source>
        <dbReference type="SAM" id="MobiDB-lite"/>
    </source>
</evidence>
<evidence type="ECO:0000313" key="2">
    <source>
        <dbReference type="EMBL" id="EHA53227.1"/>
    </source>
</evidence>
<keyword evidence="3" id="KW-1185">Reference proteome</keyword>
<feature type="compositionally biased region" description="Low complexity" evidence="1">
    <location>
        <begin position="278"/>
        <end position="290"/>
    </location>
</feature>
<dbReference type="RefSeq" id="XP_003713034.1">
    <property type="nucleotide sequence ID" value="XM_003712986.1"/>
</dbReference>
<dbReference type="EMBL" id="CM001233">
    <property type="protein sequence ID" value="EHA53227.1"/>
    <property type="molecule type" value="Genomic_DNA"/>
</dbReference>
<feature type="region of interest" description="Disordered" evidence="1">
    <location>
        <begin position="270"/>
        <end position="311"/>
    </location>
</feature>
<reference key="2">
    <citation type="submission" date="2011-05" db="EMBL/GenBank/DDBJ databases">
        <title>The Genome Sequence of Magnaporthe oryzae 70-15.</title>
        <authorList>
            <consortium name="The Broad Institute Genome Sequencing Platform"/>
            <person name="Ma L.-J."/>
            <person name="Dead R."/>
            <person name="Young S.K."/>
            <person name="Zeng Q."/>
            <person name="Gargeya S."/>
            <person name="Fitzgerald M."/>
            <person name="Haas B."/>
            <person name="Abouelleil A."/>
            <person name="Alvarado L."/>
            <person name="Arachchi H.M."/>
            <person name="Berlin A."/>
            <person name="Brown A."/>
            <person name="Chapman S.B."/>
            <person name="Chen Z."/>
            <person name="Dunbar C."/>
            <person name="Freedman E."/>
            <person name="Gearin G."/>
            <person name="Gellesch M."/>
            <person name="Goldberg J."/>
            <person name="Griggs A."/>
            <person name="Gujja S."/>
            <person name="Heiman D."/>
            <person name="Howarth C."/>
            <person name="Larson L."/>
            <person name="Lui A."/>
            <person name="MacDonald P.J.P."/>
            <person name="Mehta T."/>
            <person name="Montmayeur A."/>
            <person name="Murphy C."/>
            <person name="Neiman D."/>
            <person name="Pearson M."/>
            <person name="Priest M."/>
            <person name="Roberts A."/>
            <person name="Saif S."/>
            <person name="Shea T."/>
            <person name="Shenoy N."/>
            <person name="Sisk P."/>
            <person name="Stolte C."/>
            <person name="Sykes S."/>
            <person name="Yandava C."/>
            <person name="Wortman J."/>
            <person name="Nusbaum C."/>
            <person name="Birren B."/>
        </authorList>
    </citation>
    <scope>NUCLEOTIDE SEQUENCE</scope>
    <source>
        <strain>70-15</strain>
    </source>
</reference>